<protein>
    <submittedName>
        <fullName evidence="1">22742_t:CDS:1</fullName>
    </submittedName>
</protein>
<dbReference type="Proteomes" id="UP000789920">
    <property type="component" value="Unassembled WGS sequence"/>
</dbReference>
<gene>
    <name evidence="1" type="ORF">RPERSI_LOCUS22138</name>
</gene>
<sequence length="60" mass="7058">DPTGAWEDSDDEKVCVSLQSKNILKKLRKDEDEDVISGDQYEKRLRQQFEKLYPTPNWAT</sequence>
<evidence type="ECO:0000313" key="1">
    <source>
        <dbReference type="EMBL" id="CAG8806355.1"/>
    </source>
</evidence>
<proteinExistence type="predicted"/>
<keyword evidence="2" id="KW-1185">Reference proteome</keyword>
<comment type="caution">
    <text evidence="1">The sequence shown here is derived from an EMBL/GenBank/DDBJ whole genome shotgun (WGS) entry which is preliminary data.</text>
</comment>
<organism evidence="1 2">
    <name type="scientific">Racocetra persica</name>
    <dbReference type="NCBI Taxonomy" id="160502"/>
    <lineage>
        <taxon>Eukaryota</taxon>
        <taxon>Fungi</taxon>
        <taxon>Fungi incertae sedis</taxon>
        <taxon>Mucoromycota</taxon>
        <taxon>Glomeromycotina</taxon>
        <taxon>Glomeromycetes</taxon>
        <taxon>Diversisporales</taxon>
        <taxon>Gigasporaceae</taxon>
        <taxon>Racocetra</taxon>
    </lineage>
</organism>
<dbReference type="EMBL" id="CAJVQC010066367">
    <property type="protein sequence ID" value="CAG8806355.1"/>
    <property type="molecule type" value="Genomic_DNA"/>
</dbReference>
<evidence type="ECO:0000313" key="2">
    <source>
        <dbReference type="Proteomes" id="UP000789920"/>
    </source>
</evidence>
<name>A0ACA9RS84_9GLOM</name>
<accession>A0ACA9RS84</accession>
<reference evidence="1" key="1">
    <citation type="submission" date="2021-06" db="EMBL/GenBank/DDBJ databases">
        <authorList>
            <person name="Kallberg Y."/>
            <person name="Tangrot J."/>
            <person name="Rosling A."/>
        </authorList>
    </citation>
    <scope>NUCLEOTIDE SEQUENCE</scope>
    <source>
        <strain evidence="1">MA461A</strain>
    </source>
</reference>
<feature type="non-terminal residue" evidence="1">
    <location>
        <position position="60"/>
    </location>
</feature>
<feature type="non-terminal residue" evidence="1">
    <location>
        <position position="1"/>
    </location>
</feature>